<keyword evidence="2" id="KW-1185">Reference proteome</keyword>
<reference evidence="2" key="1">
    <citation type="journal article" date="2011" name="Science">
        <title>The plant cell wall-decomposing machinery underlies the functional diversity of forest fungi.</title>
        <authorList>
            <person name="Eastwood D.C."/>
            <person name="Floudas D."/>
            <person name="Binder M."/>
            <person name="Majcherczyk A."/>
            <person name="Schneider P."/>
            <person name="Aerts A."/>
            <person name="Asiegbu F.O."/>
            <person name="Baker S.E."/>
            <person name="Barry K."/>
            <person name="Bendiksby M."/>
            <person name="Blumentritt M."/>
            <person name="Coutinho P.M."/>
            <person name="Cullen D."/>
            <person name="de Vries R.P."/>
            <person name="Gathman A."/>
            <person name="Goodell B."/>
            <person name="Henrissat B."/>
            <person name="Ihrmark K."/>
            <person name="Kauserud H."/>
            <person name="Kohler A."/>
            <person name="LaButti K."/>
            <person name="Lapidus A."/>
            <person name="Lavin J.L."/>
            <person name="Lee Y.-H."/>
            <person name="Lindquist E."/>
            <person name="Lilly W."/>
            <person name="Lucas S."/>
            <person name="Morin E."/>
            <person name="Murat C."/>
            <person name="Oguiza J.A."/>
            <person name="Park J."/>
            <person name="Pisabarro A.G."/>
            <person name="Riley R."/>
            <person name="Rosling A."/>
            <person name="Salamov A."/>
            <person name="Schmidt O."/>
            <person name="Schmutz J."/>
            <person name="Skrede I."/>
            <person name="Stenlid J."/>
            <person name="Wiebenga A."/>
            <person name="Xie X."/>
            <person name="Kuees U."/>
            <person name="Hibbett D.S."/>
            <person name="Hoffmeister D."/>
            <person name="Hoegberg N."/>
            <person name="Martin F."/>
            <person name="Grigoriev I.V."/>
            <person name="Watkinson S.C."/>
        </authorList>
    </citation>
    <scope>NUCLEOTIDE SEQUENCE [LARGE SCALE GENOMIC DNA]</scope>
    <source>
        <strain evidence="2">strain S7.3</strain>
    </source>
</reference>
<accession>F8Q2C8</accession>
<sequence>MEEVVVQMLNLKLMNPSGDHRRGNKFGHIVKVNILRAVPAQRPPAAYKIQRHLLTLKAPLSIHQQGQHKYSATGSKRNNAMTGLLQLAILLQTQQQITSLMDSLKKWWAPDEELQDVMIEPRHHQFTSMYLDVWDIIQQQATQLGISKALGPHKSAIESLIKKQFNQACENF</sequence>
<dbReference type="AlphaFoldDB" id="F8Q2C8"/>
<name>F8Q2C8_SERL3</name>
<gene>
    <name evidence="1" type="ORF">SERLA73DRAFT_75040</name>
</gene>
<protein>
    <submittedName>
        <fullName evidence="1">Uncharacterized protein</fullName>
    </submittedName>
</protein>
<evidence type="ECO:0000313" key="2">
    <source>
        <dbReference type="Proteomes" id="UP000008063"/>
    </source>
</evidence>
<proteinExistence type="predicted"/>
<dbReference type="Proteomes" id="UP000008063">
    <property type="component" value="Unassembled WGS sequence"/>
</dbReference>
<dbReference type="EMBL" id="GL945482">
    <property type="protein sequence ID" value="EGN97339.1"/>
    <property type="molecule type" value="Genomic_DNA"/>
</dbReference>
<evidence type="ECO:0000313" key="1">
    <source>
        <dbReference type="EMBL" id="EGN97339.1"/>
    </source>
</evidence>
<dbReference type="HOGENOM" id="CLU_1556202_0_0_1"/>
<dbReference type="InParanoid" id="F8Q2C8"/>
<organism evidence="2">
    <name type="scientific">Serpula lacrymans var. lacrymans (strain S7.3)</name>
    <name type="common">Dry rot fungus</name>
    <dbReference type="NCBI Taxonomy" id="936435"/>
    <lineage>
        <taxon>Eukaryota</taxon>
        <taxon>Fungi</taxon>
        <taxon>Dikarya</taxon>
        <taxon>Basidiomycota</taxon>
        <taxon>Agaricomycotina</taxon>
        <taxon>Agaricomycetes</taxon>
        <taxon>Agaricomycetidae</taxon>
        <taxon>Boletales</taxon>
        <taxon>Coniophorineae</taxon>
        <taxon>Serpulaceae</taxon>
        <taxon>Serpula</taxon>
    </lineage>
</organism>